<accession>A0A060UKJ5</accession>
<reference evidence="1" key="2">
    <citation type="submission" date="2014-07" db="EMBL/GenBank/DDBJ databases">
        <title>Initial genome analysis of the psychrotolerant acidophile Acidithiobacillus ferrivorans CF27: insights into iron and sulfur oxidation pathways and into biofilm formation.</title>
        <authorList>
            <person name="Talla E."/>
            <person name="Hedrich S."/>
            <person name="Mangenot S."/>
            <person name="Ji B."/>
            <person name="Johnson D.B."/>
            <person name="Barbe V."/>
            <person name="Bonnefoy V."/>
        </authorList>
    </citation>
    <scope>NUCLEOTIDE SEQUENCE [LARGE SCALE GENOMIC DNA]</scope>
    <source>
        <strain evidence="1">CF27</strain>
    </source>
</reference>
<dbReference type="Proteomes" id="UP000193925">
    <property type="component" value="Chromosome AFERRI"/>
</dbReference>
<dbReference type="AlphaFoldDB" id="A0A060UKJ5"/>
<reference evidence="1" key="1">
    <citation type="submission" date="2014-03" db="EMBL/GenBank/DDBJ databases">
        <authorList>
            <person name="Genoscope - CEA"/>
        </authorList>
    </citation>
    <scope>NUCLEOTIDE SEQUENCE [LARGE SCALE GENOMIC DNA]</scope>
    <source>
        <strain evidence="1">CF27</strain>
    </source>
</reference>
<keyword evidence="3" id="KW-1185">Reference proteome</keyword>
<organism evidence="1">
    <name type="scientific">Acidithiobacillus ferrivorans</name>
    <dbReference type="NCBI Taxonomy" id="160808"/>
    <lineage>
        <taxon>Bacteria</taxon>
        <taxon>Pseudomonadati</taxon>
        <taxon>Pseudomonadota</taxon>
        <taxon>Acidithiobacillia</taxon>
        <taxon>Acidithiobacillales</taxon>
        <taxon>Acidithiobacillaceae</taxon>
        <taxon>Acidithiobacillus</taxon>
    </lineage>
</organism>
<proteinExistence type="predicted"/>
<reference evidence="2 3" key="3">
    <citation type="submission" date="2017-03" db="EMBL/GenBank/DDBJ databases">
        <authorList>
            <person name="Regsiter A."/>
            <person name="William W."/>
        </authorList>
    </citation>
    <scope>NUCLEOTIDE SEQUENCE [LARGE SCALE GENOMIC DNA]</scope>
    <source>
        <strain evidence="2">PRJEB5721</strain>
    </source>
</reference>
<sequence>MSQNFAANGTVNIFYLDENQRECFINDLHDVLDMEDVAVDTQNHTVHFYANGEVCTCDDIPSELHELAKKHSVNFMANIDQNDDGYGVHFFGNDAEDIKALKVEYAVNTAADAFQFIGVEPKWLRPALKRLAEEKPLRAVLCEDAGTKMWLESQVPLLLLACDLDVEGCKSEELFIGTDGMTQLYGQLLSPEDGTVDPGGVETFFKRFEAIGNPEPTI</sequence>
<dbReference type="RefSeq" id="WP_035191625.1">
    <property type="nucleotide sequence ID" value="NZ_CCCS020000017.1"/>
</dbReference>
<protein>
    <submittedName>
        <fullName evidence="1">Uncharacterized protein</fullName>
    </submittedName>
</protein>
<dbReference type="EMBL" id="LT841305">
    <property type="protein sequence ID" value="SMH64875.1"/>
    <property type="molecule type" value="Genomic_DNA"/>
</dbReference>
<name>A0A060UKJ5_9PROT</name>
<evidence type="ECO:0000313" key="3">
    <source>
        <dbReference type="Proteomes" id="UP000193925"/>
    </source>
</evidence>
<evidence type="ECO:0000313" key="2">
    <source>
        <dbReference type="EMBL" id="SMH64875.1"/>
    </source>
</evidence>
<gene>
    <name evidence="2" type="ORF">AFERRI_10909</name>
    <name evidence="1" type="ORF">AFERRI_240041</name>
</gene>
<dbReference type="EMBL" id="CCCS020000017">
    <property type="protein sequence ID" value="CDQ09207.1"/>
    <property type="molecule type" value="Genomic_DNA"/>
</dbReference>
<evidence type="ECO:0000313" key="1">
    <source>
        <dbReference type="EMBL" id="CDQ09207.1"/>
    </source>
</evidence>